<evidence type="ECO:0000256" key="4">
    <source>
        <dbReference type="ARBA" id="ARBA00022692"/>
    </source>
</evidence>
<evidence type="ECO:0000256" key="12">
    <source>
        <dbReference type="SAM" id="SignalP"/>
    </source>
</evidence>
<proteinExistence type="inferred from homology"/>
<evidence type="ECO:0000313" key="16">
    <source>
        <dbReference type="Proteomes" id="UP000001007"/>
    </source>
</evidence>
<feature type="domain" description="TonB-dependent receptor plug" evidence="14">
    <location>
        <begin position="73"/>
        <end position="178"/>
    </location>
</feature>
<keyword evidence="9 10" id="KW-0998">Cell outer membrane</keyword>
<dbReference type="EnsemblBacteria" id="AAM72975">
    <property type="protein sequence ID" value="AAM72975"/>
    <property type="gene ID" value="CT1754"/>
</dbReference>
<keyword evidence="3 10" id="KW-1134">Transmembrane beta strand</keyword>
<dbReference type="STRING" id="194439.CT1754"/>
<keyword evidence="7 10" id="KW-0472">Membrane</keyword>
<feature type="domain" description="TonB-dependent receptor-like beta-barrel" evidence="13">
    <location>
        <begin position="239"/>
        <end position="677"/>
    </location>
</feature>
<dbReference type="Gene3D" id="2.170.130.10">
    <property type="entry name" value="TonB-dependent receptor, plug domain"/>
    <property type="match status" value="1"/>
</dbReference>
<dbReference type="GO" id="GO:0015344">
    <property type="term" value="F:siderophore uptake transmembrane transporter activity"/>
    <property type="evidence" value="ECO:0007669"/>
    <property type="project" value="TreeGrafter"/>
</dbReference>
<keyword evidence="8 15" id="KW-0675">Receptor</keyword>
<feature type="signal peptide" evidence="12">
    <location>
        <begin position="1"/>
        <end position="50"/>
    </location>
</feature>
<dbReference type="InterPro" id="IPR036942">
    <property type="entry name" value="Beta-barrel_TonB_sf"/>
</dbReference>
<organism evidence="15 16">
    <name type="scientific">Chlorobaculum tepidum (strain ATCC 49652 / DSM 12025 / NBRC 103806 / TLS)</name>
    <name type="common">Chlorobium tepidum</name>
    <dbReference type="NCBI Taxonomy" id="194439"/>
    <lineage>
        <taxon>Bacteria</taxon>
        <taxon>Pseudomonadati</taxon>
        <taxon>Chlorobiota</taxon>
        <taxon>Chlorobiia</taxon>
        <taxon>Chlorobiales</taxon>
        <taxon>Chlorobiaceae</taxon>
        <taxon>Chlorobaculum</taxon>
    </lineage>
</organism>
<dbReference type="Pfam" id="PF00593">
    <property type="entry name" value="TonB_dep_Rec_b-barrel"/>
    <property type="match status" value="1"/>
</dbReference>
<evidence type="ECO:0000256" key="11">
    <source>
        <dbReference type="RuleBase" id="RU003357"/>
    </source>
</evidence>
<sequence>MICRECRSDSFFIHRYNCKNISFMNVLNSRSCRILMVAAIIGSASSQAWAADTVPGWTADEIVITATRTENPVSKLPMAVEVITRQEIEESGSLNLADVLAEAEDVNALEPVNGRLGVAKLRGLGSSLTLVLIDGYRLQSGFQGYSDLREIPAGMIERIEIVRGSGSALYGSDAVGGVINIITRKPTKDLHGGLSISGGESRAGEAGTVETDGWVSGSAGKLGFAVAGTYYDRDRYDRDQSDLMTDGDDRRIASGSASLTCDLTPGVKLTGGIVYADNSLDGIRTQNSGDFDRWVDSDRLLVHAGAEIKTGEESNLSLKVARSTYDWRSDMDNHDGVPTVTSATASGTTTTTETTMASRTKVSQDYDQFDARWTGRIAEVHRLTTGVEYRTETRTDSGSTVTTKVVTKTGLVNSGPTTMVATDKTDISHDVDNLGLYLQDEFTGLKPLTIIAGVRYDDHSDFGSEYSPKVAVLLPVDSHLKLRASYGEGFRAPSIYELYTGSLTTRRSIVLSNPDLKAERSKTWEVGADFSRGGFNAGVTAFRNEVRNMISLVLADDTTTPDTYQYQNLSKAMTRGIEISASLALPHGFTLSDRVSFLDTENLDTGEALFFAPDVANVLRLDYANSRFGLKGNVRVVSTGTQYSSADEKISGYTLVNCYLSKSVSKHAELFAGVDNLFNDDANTGYGNNEGAGAMGTYFYGGLNFKL</sequence>
<dbReference type="PANTHER" id="PTHR30069:SF29">
    <property type="entry name" value="HEMOGLOBIN AND HEMOGLOBIN-HAPTOGLOBIN-BINDING PROTEIN 1-RELATED"/>
    <property type="match status" value="1"/>
</dbReference>
<dbReference type="eggNOG" id="COG4771">
    <property type="taxonomic scope" value="Bacteria"/>
</dbReference>
<dbReference type="InterPro" id="IPR012910">
    <property type="entry name" value="Plug_dom"/>
</dbReference>
<evidence type="ECO:0000256" key="9">
    <source>
        <dbReference type="ARBA" id="ARBA00023237"/>
    </source>
</evidence>
<dbReference type="Proteomes" id="UP000001007">
    <property type="component" value="Chromosome"/>
</dbReference>
<gene>
    <name evidence="15" type="ordered locus">CT1754</name>
</gene>
<evidence type="ECO:0000256" key="10">
    <source>
        <dbReference type="PROSITE-ProRule" id="PRU01360"/>
    </source>
</evidence>
<protein>
    <submittedName>
        <fullName evidence="15">Receptor, putative</fullName>
    </submittedName>
</protein>
<dbReference type="Pfam" id="PF07715">
    <property type="entry name" value="Plug"/>
    <property type="match status" value="1"/>
</dbReference>
<dbReference type="PANTHER" id="PTHR30069">
    <property type="entry name" value="TONB-DEPENDENT OUTER MEMBRANE RECEPTOR"/>
    <property type="match status" value="1"/>
</dbReference>
<accession>Q8KBN2</accession>
<evidence type="ECO:0000259" key="13">
    <source>
        <dbReference type="Pfam" id="PF00593"/>
    </source>
</evidence>
<keyword evidence="6 11" id="KW-0798">TonB box</keyword>
<dbReference type="EMBL" id="AE006470">
    <property type="protein sequence ID" value="AAM72975.1"/>
    <property type="molecule type" value="Genomic_DNA"/>
</dbReference>
<dbReference type="KEGG" id="cte:CT1754"/>
<dbReference type="SUPFAM" id="SSF56935">
    <property type="entry name" value="Porins"/>
    <property type="match status" value="1"/>
</dbReference>
<reference evidence="15 16" key="1">
    <citation type="journal article" date="2002" name="Proc. Natl. Acad. Sci. U.S.A.">
        <title>The complete genome sequence of Chlorobium tepidum TLS, a photosynthetic, anaerobic, green-sulfur bacterium.</title>
        <authorList>
            <person name="Eisen J.A."/>
            <person name="Nelson K.E."/>
            <person name="Paulsen I.T."/>
            <person name="Heidelberg J.F."/>
            <person name="Wu M."/>
            <person name="Dodson R.J."/>
            <person name="Deboy R."/>
            <person name="Gwinn M.L."/>
            <person name="Nelson W.C."/>
            <person name="Haft D.H."/>
            <person name="Hickey E.K."/>
            <person name="Peterson J.D."/>
            <person name="Durkin A.S."/>
            <person name="Kolonay J.L."/>
            <person name="Yang F."/>
            <person name="Holt I."/>
            <person name="Umayam L.A."/>
            <person name="Mason T."/>
            <person name="Brenner M."/>
            <person name="Shea T.P."/>
            <person name="Parksey D."/>
            <person name="Nierman W.C."/>
            <person name="Feldblyum T.V."/>
            <person name="Hansen C.L."/>
            <person name="Craven M.B."/>
            <person name="Radune D."/>
            <person name="Vamathevan J."/>
            <person name="Khouri H."/>
            <person name="White O."/>
            <person name="Gruber T.M."/>
            <person name="Ketchum K.A."/>
            <person name="Venter J.C."/>
            <person name="Tettelin H."/>
            <person name="Bryant D.A."/>
            <person name="Fraser C.M."/>
        </authorList>
    </citation>
    <scope>NUCLEOTIDE SEQUENCE [LARGE SCALE GENOMIC DNA]</scope>
    <source>
        <strain evidence="16">ATCC 49652 / DSM 12025 / NBRC 103806 / TLS</strain>
    </source>
</reference>
<evidence type="ECO:0000313" key="15">
    <source>
        <dbReference type="EMBL" id="AAM72975.1"/>
    </source>
</evidence>
<comment type="subcellular location">
    <subcellularLocation>
        <location evidence="1 10">Cell outer membrane</location>
        <topology evidence="1 10">Multi-pass membrane protein</topology>
    </subcellularLocation>
</comment>
<dbReference type="InterPro" id="IPR039426">
    <property type="entry name" value="TonB-dep_rcpt-like"/>
</dbReference>
<comment type="similarity">
    <text evidence="10 11">Belongs to the TonB-dependent receptor family.</text>
</comment>
<dbReference type="AlphaFoldDB" id="Q8KBN2"/>
<dbReference type="Gene3D" id="2.40.170.20">
    <property type="entry name" value="TonB-dependent receptor, beta-barrel domain"/>
    <property type="match status" value="1"/>
</dbReference>
<keyword evidence="16" id="KW-1185">Reference proteome</keyword>
<evidence type="ECO:0000256" key="8">
    <source>
        <dbReference type="ARBA" id="ARBA00023170"/>
    </source>
</evidence>
<evidence type="ECO:0000259" key="14">
    <source>
        <dbReference type="Pfam" id="PF07715"/>
    </source>
</evidence>
<evidence type="ECO:0000256" key="5">
    <source>
        <dbReference type="ARBA" id="ARBA00022729"/>
    </source>
</evidence>
<dbReference type="OrthoDB" id="596248at2"/>
<dbReference type="GO" id="GO:0009279">
    <property type="term" value="C:cell outer membrane"/>
    <property type="evidence" value="ECO:0007669"/>
    <property type="project" value="UniProtKB-SubCell"/>
</dbReference>
<dbReference type="InterPro" id="IPR037066">
    <property type="entry name" value="Plug_dom_sf"/>
</dbReference>
<dbReference type="GO" id="GO:0044718">
    <property type="term" value="P:siderophore transmembrane transport"/>
    <property type="evidence" value="ECO:0007669"/>
    <property type="project" value="TreeGrafter"/>
</dbReference>
<feature type="chain" id="PRO_5004309478" evidence="12">
    <location>
        <begin position="51"/>
        <end position="707"/>
    </location>
</feature>
<evidence type="ECO:0000256" key="7">
    <source>
        <dbReference type="ARBA" id="ARBA00023136"/>
    </source>
</evidence>
<evidence type="ECO:0000256" key="1">
    <source>
        <dbReference type="ARBA" id="ARBA00004571"/>
    </source>
</evidence>
<evidence type="ECO:0000256" key="3">
    <source>
        <dbReference type="ARBA" id="ARBA00022452"/>
    </source>
</evidence>
<dbReference type="CDD" id="cd01347">
    <property type="entry name" value="ligand_gated_channel"/>
    <property type="match status" value="1"/>
</dbReference>
<dbReference type="HOGENOM" id="CLU_008287_18_0_10"/>
<name>Q8KBN2_CHLTE</name>
<dbReference type="PROSITE" id="PS52016">
    <property type="entry name" value="TONB_DEPENDENT_REC_3"/>
    <property type="match status" value="1"/>
</dbReference>
<evidence type="ECO:0000256" key="6">
    <source>
        <dbReference type="ARBA" id="ARBA00023077"/>
    </source>
</evidence>
<keyword evidence="2 10" id="KW-0813">Transport</keyword>
<keyword evidence="5 12" id="KW-0732">Signal</keyword>
<evidence type="ECO:0000256" key="2">
    <source>
        <dbReference type="ARBA" id="ARBA00022448"/>
    </source>
</evidence>
<dbReference type="InterPro" id="IPR000531">
    <property type="entry name" value="Beta-barrel_TonB"/>
</dbReference>
<keyword evidence="4 10" id="KW-0812">Transmembrane</keyword>